<proteinExistence type="predicted"/>
<gene>
    <name evidence="1" type="ORF">LVIROSA_LOCUS14073</name>
</gene>
<dbReference type="Proteomes" id="UP001157418">
    <property type="component" value="Unassembled WGS sequence"/>
</dbReference>
<comment type="caution">
    <text evidence="1">The sequence shown here is derived from an EMBL/GenBank/DDBJ whole genome shotgun (WGS) entry which is preliminary data.</text>
</comment>
<protein>
    <submittedName>
        <fullName evidence="1">Uncharacterized protein</fullName>
    </submittedName>
</protein>
<evidence type="ECO:0000313" key="2">
    <source>
        <dbReference type="Proteomes" id="UP001157418"/>
    </source>
</evidence>
<reference evidence="1 2" key="1">
    <citation type="submission" date="2022-01" db="EMBL/GenBank/DDBJ databases">
        <authorList>
            <person name="Xiong W."/>
            <person name="Schranz E."/>
        </authorList>
    </citation>
    <scope>NUCLEOTIDE SEQUENCE [LARGE SCALE GENOMIC DNA]</scope>
</reference>
<keyword evidence="2" id="KW-1185">Reference proteome</keyword>
<organism evidence="1 2">
    <name type="scientific">Lactuca virosa</name>
    <dbReference type="NCBI Taxonomy" id="75947"/>
    <lineage>
        <taxon>Eukaryota</taxon>
        <taxon>Viridiplantae</taxon>
        <taxon>Streptophyta</taxon>
        <taxon>Embryophyta</taxon>
        <taxon>Tracheophyta</taxon>
        <taxon>Spermatophyta</taxon>
        <taxon>Magnoliopsida</taxon>
        <taxon>eudicotyledons</taxon>
        <taxon>Gunneridae</taxon>
        <taxon>Pentapetalae</taxon>
        <taxon>asterids</taxon>
        <taxon>campanulids</taxon>
        <taxon>Asterales</taxon>
        <taxon>Asteraceae</taxon>
        <taxon>Cichorioideae</taxon>
        <taxon>Cichorieae</taxon>
        <taxon>Lactucinae</taxon>
        <taxon>Lactuca</taxon>
    </lineage>
</organism>
<evidence type="ECO:0000313" key="1">
    <source>
        <dbReference type="EMBL" id="CAH1427029.1"/>
    </source>
</evidence>
<dbReference type="AlphaFoldDB" id="A0AAU9MGL1"/>
<name>A0AAU9MGL1_9ASTR</name>
<dbReference type="EMBL" id="CAKMRJ010002223">
    <property type="protein sequence ID" value="CAH1427029.1"/>
    <property type="molecule type" value="Genomic_DNA"/>
</dbReference>
<accession>A0AAU9MGL1</accession>
<sequence length="136" mass="15671">MQAVIVSSKFKISSISKIAIQEFQKMPYAFIQGKRIDNSEFMFSEADFLRRNQVDVISLIIWLKQRASTNQAYTDAIERLREYVLDMIVDFSVDWEIGQTGEKEANEPDLDLNVEIELPRNILKKPHIGVVFSSKG</sequence>